<feature type="compositionally biased region" description="Gly residues" evidence="1">
    <location>
        <begin position="47"/>
        <end position="58"/>
    </location>
</feature>
<feature type="region of interest" description="Disordered" evidence="1">
    <location>
        <begin position="46"/>
        <end position="194"/>
    </location>
</feature>
<feature type="region of interest" description="Disordered" evidence="1">
    <location>
        <begin position="1"/>
        <end position="32"/>
    </location>
</feature>
<proteinExistence type="predicted"/>
<accession>A0A5C6MWP2</accession>
<dbReference type="EMBL" id="RHFK02000019">
    <property type="protein sequence ID" value="TWW58541.1"/>
    <property type="molecule type" value="Genomic_DNA"/>
</dbReference>
<feature type="compositionally biased region" description="Low complexity" evidence="1">
    <location>
        <begin position="128"/>
        <end position="153"/>
    </location>
</feature>
<dbReference type="Proteomes" id="UP000324091">
    <property type="component" value="Chromosome 6"/>
</dbReference>
<sequence>MPVAATGQPTTQEPRVCLRLPSTPEPVPKGADLFDEAGAAERIEYGGAEGGRGLGGYTQPGSISGTPPQSPAASTSFLFHPLHSHQMAVEPPRTRSRSRSGYYQQYSSGNGNGITSTGLMGSNHHPNQQQHLHFQQQQQQQQQQHGAGCAPLGAPGGHTENQPGINASAGIQRFSSVPEAHPIPAPGNPPPQLA</sequence>
<name>A0A5C6MWP2_9TELE</name>
<evidence type="ECO:0000313" key="2">
    <source>
        <dbReference type="EMBL" id="TWW58541.1"/>
    </source>
</evidence>
<organism evidence="2 3">
    <name type="scientific">Takifugu flavidus</name>
    <name type="common">sansaifugu</name>
    <dbReference type="NCBI Taxonomy" id="433684"/>
    <lineage>
        <taxon>Eukaryota</taxon>
        <taxon>Metazoa</taxon>
        <taxon>Chordata</taxon>
        <taxon>Craniata</taxon>
        <taxon>Vertebrata</taxon>
        <taxon>Euteleostomi</taxon>
        <taxon>Actinopterygii</taxon>
        <taxon>Neopterygii</taxon>
        <taxon>Teleostei</taxon>
        <taxon>Neoteleostei</taxon>
        <taxon>Acanthomorphata</taxon>
        <taxon>Eupercaria</taxon>
        <taxon>Tetraodontiformes</taxon>
        <taxon>Tetradontoidea</taxon>
        <taxon>Tetraodontidae</taxon>
        <taxon>Takifugu</taxon>
    </lineage>
</organism>
<reference evidence="2 3" key="1">
    <citation type="submission" date="2019-04" db="EMBL/GenBank/DDBJ databases">
        <title>Chromosome genome assembly for Takifugu flavidus.</title>
        <authorList>
            <person name="Xiao S."/>
        </authorList>
    </citation>
    <scope>NUCLEOTIDE SEQUENCE [LARGE SCALE GENOMIC DNA]</scope>
    <source>
        <strain evidence="2">HTHZ2018</strain>
        <tissue evidence="2">Muscle</tissue>
    </source>
</reference>
<keyword evidence="3" id="KW-1185">Reference proteome</keyword>
<dbReference type="AlphaFoldDB" id="A0A5C6MWP2"/>
<comment type="caution">
    <text evidence="2">The sequence shown here is derived from an EMBL/GenBank/DDBJ whole genome shotgun (WGS) entry which is preliminary data.</text>
</comment>
<feature type="compositionally biased region" description="Pro residues" evidence="1">
    <location>
        <begin position="181"/>
        <end position="194"/>
    </location>
</feature>
<feature type="compositionally biased region" description="Polar residues" evidence="1">
    <location>
        <begin position="59"/>
        <end position="77"/>
    </location>
</feature>
<evidence type="ECO:0000313" key="3">
    <source>
        <dbReference type="Proteomes" id="UP000324091"/>
    </source>
</evidence>
<gene>
    <name evidence="2" type="ORF">D4764_06G0000710</name>
</gene>
<protein>
    <submittedName>
        <fullName evidence="2">Uncharacterized protein</fullName>
    </submittedName>
</protein>
<evidence type="ECO:0000256" key="1">
    <source>
        <dbReference type="SAM" id="MobiDB-lite"/>
    </source>
</evidence>
<feature type="compositionally biased region" description="Low complexity" evidence="1">
    <location>
        <begin position="99"/>
        <end position="118"/>
    </location>
</feature>